<dbReference type="InterPro" id="IPR006008">
    <property type="entry name" value="YciB"/>
</dbReference>
<name>A0A2G5K6J2_9RHOB</name>
<evidence type="ECO:0000256" key="5">
    <source>
        <dbReference type="HAMAP-Rule" id="MF_00189"/>
    </source>
</evidence>
<dbReference type="PANTHER" id="PTHR36917:SF1">
    <property type="entry name" value="INNER MEMBRANE-SPANNING PROTEIN YCIB"/>
    <property type="match status" value="1"/>
</dbReference>
<keyword evidence="2 5" id="KW-0812">Transmembrane</keyword>
<keyword evidence="4 5" id="KW-0472">Membrane</keyword>
<dbReference type="Pfam" id="PF04279">
    <property type="entry name" value="IspA"/>
    <property type="match status" value="1"/>
</dbReference>
<evidence type="ECO:0000256" key="2">
    <source>
        <dbReference type="ARBA" id="ARBA00022692"/>
    </source>
</evidence>
<keyword evidence="5" id="KW-0997">Cell inner membrane</keyword>
<keyword evidence="7" id="KW-1185">Reference proteome</keyword>
<protein>
    <recommendedName>
        <fullName evidence="5">Inner membrane-spanning protein YciB</fullName>
    </recommendedName>
</protein>
<sequence length="204" mass="22647">MSNKNVSPLVKTALELGPVILFFVAFVLLKDREFIVAGTPYKGFIAATALFIPVLLISTGILWKLTGELSKMQIVTAVLVLVFGGLGIWFNDERFFKMKPTLIYLIFGGLLGFGLLRGQSYLKVVMEQALPMVDAGWMVLTKRMTAFFFALAVANEVVWRTMSTEAWVNFKTFGLTAALFIFMMTQSGLFAKYGIEQPDDTDAA</sequence>
<dbReference type="HAMAP" id="MF_00189">
    <property type="entry name" value="YciB"/>
    <property type="match status" value="1"/>
</dbReference>
<proteinExistence type="inferred from homology"/>
<evidence type="ECO:0000256" key="3">
    <source>
        <dbReference type="ARBA" id="ARBA00022989"/>
    </source>
</evidence>
<comment type="function">
    <text evidence="5">Plays a role in cell envelope biogenesis, maintenance of cell envelope integrity and membrane homeostasis.</text>
</comment>
<evidence type="ECO:0000256" key="4">
    <source>
        <dbReference type="ARBA" id="ARBA00023136"/>
    </source>
</evidence>
<dbReference type="AlphaFoldDB" id="A0A2G5K6J2"/>
<dbReference type="Proteomes" id="UP000231516">
    <property type="component" value="Unassembled WGS sequence"/>
</dbReference>
<evidence type="ECO:0000256" key="1">
    <source>
        <dbReference type="ARBA" id="ARBA00022475"/>
    </source>
</evidence>
<feature type="transmembrane region" description="Helical" evidence="5">
    <location>
        <begin position="166"/>
        <end position="184"/>
    </location>
</feature>
<dbReference type="OrthoDB" id="9788219at2"/>
<dbReference type="PANTHER" id="PTHR36917">
    <property type="entry name" value="INTRACELLULAR SEPTATION PROTEIN A-RELATED"/>
    <property type="match status" value="1"/>
</dbReference>
<accession>A0A2G5K6J2</accession>
<feature type="transmembrane region" description="Helical" evidence="5">
    <location>
        <begin position="69"/>
        <end position="90"/>
    </location>
</feature>
<gene>
    <name evidence="5" type="primary">yciB</name>
    <name evidence="6" type="ORF">BFP76_04665</name>
</gene>
<evidence type="ECO:0000313" key="6">
    <source>
        <dbReference type="EMBL" id="PIB24500.1"/>
    </source>
</evidence>
<comment type="caution">
    <text evidence="6">The sequence shown here is derived from an EMBL/GenBank/DDBJ whole genome shotgun (WGS) entry which is preliminary data.</text>
</comment>
<comment type="subcellular location">
    <subcellularLocation>
        <location evidence="5">Cell inner membrane</location>
        <topology evidence="5">Multi-pass membrane protein</topology>
    </subcellularLocation>
</comment>
<dbReference type="RefSeq" id="WP_099592893.1">
    <property type="nucleotide sequence ID" value="NZ_MDGM01000012.1"/>
</dbReference>
<comment type="similarity">
    <text evidence="5">Belongs to the YciB family.</text>
</comment>
<keyword evidence="3 5" id="KW-1133">Transmembrane helix</keyword>
<organism evidence="6 7">
    <name type="scientific">Paramylibacter kogurei</name>
    <dbReference type="NCBI Taxonomy" id="1889778"/>
    <lineage>
        <taxon>Bacteria</taxon>
        <taxon>Pseudomonadati</taxon>
        <taxon>Pseudomonadota</taxon>
        <taxon>Alphaproteobacteria</taxon>
        <taxon>Rhodobacterales</taxon>
        <taxon>Paracoccaceae</taxon>
        <taxon>Paramylibacter</taxon>
    </lineage>
</organism>
<dbReference type="EMBL" id="MDGM01000012">
    <property type="protein sequence ID" value="PIB24500.1"/>
    <property type="molecule type" value="Genomic_DNA"/>
</dbReference>
<keyword evidence="1 5" id="KW-1003">Cell membrane</keyword>
<feature type="transmembrane region" description="Helical" evidence="5">
    <location>
        <begin position="102"/>
        <end position="120"/>
    </location>
</feature>
<dbReference type="GO" id="GO:0005886">
    <property type="term" value="C:plasma membrane"/>
    <property type="evidence" value="ECO:0007669"/>
    <property type="project" value="UniProtKB-SubCell"/>
</dbReference>
<feature type="transmembrane region" description="Helical" evidence="5">
    <location>
        <begin position="41"/>
        <end position="63"/>
    </location>
</feature>
<reference evidence="6 7" key="1">
    <citation type="submission" date="2016-08" db="EMBL/GenBank/DDBJ databases">
        <title>Draft genome of Amylibacter sp. strain 4G11.</title>
        <authorList>
            <person name="Wong S.-K."/>
            <person name="Hamasaki K."/>
            <person name="Yoshizawa S."/>
        </authorList>
    </citation>
    <scope>NUCLEOTIDE SEQUENCE [LARGE SCALE GENOMIC DNA]</scope>
    <source>
        <strain evidence="6 7">4G11</strain>
    </source>
</reference>
<feature type="transmembrane region" description="Helical" evidence="5">
    <location>
        <begin position="140"/>
        <end position="159"/>
    </location>
</feature>
<feature type="transmembrane region" description="Helical" evidence="5">
    <location>
        <begin position="12"/>
        <end position="29"/>
    </location>
</feature>
<evidence type="ECO:0000313" key="7">
    <source>
        <dbReference type="Proteomes" id="UP000231516"/>
    </source>
</evidence>